<dbReference type="EMBL" id="BGZK01001685">
    <property type="protein sequence ID" value="GBP84530.1"/>
    <property type="molecule type" value="Genomic_DNA"/>
</dbReference>
<organism evidence="1 2">
    <name type="scientific">Eumeta variegata</name>
    <name type="common">Bagworm moth</name>
    <name type="synonym">Eumeta japonica</name>
    <dbReference type="NCBI Taxonomy" id="151549"/>
    <lineage>
        <taxon>Eukaryota</taxon>
        <taxon>Metazoa</taxon>
        <taxon>Ecdysozoa</taxon>
        <taxon>Arthropoda</taxon>
        <taxon>Hexapoda</taxon>
        <taxon>Insecta</taxon>
        <taxon>Pterygota</taxon>
        <taxon>Neoptera</taxon>
        <taxon>Endopterygota</taxon>
        <taxon>Lepidoptera</taxon>
        <taxon>Glossata</taxon>
        <taxon>Ditrysia</taxon>
        <taxon>Tineoidea</taxon>
        <taxon>Psychidae</taxon>
        <taxon>Oiketicinae</taxon>
        <taxon>Eumeta</taxon>
    </lineage>
</organism>
<gene>
    <name evidence="1" type="ORF">EVAR_66838_1</name>
</gene>
<proteinExistence type="predicted"/>
<protein>
    <submittedName>
        <fullName evidence="1">Uncharacterized protein</fullName>
    </submittedName>
</protein>
<comment type="caution">
    <text evidence="1">The sequence shown here is derived from an EMBL/GenBank/DDBJ whole genome shotgun (WGS) entry which is preliminary data.</text>
</comment>
<evidence type="ECO:0000313" key="2">
    <source>
        <dbReference type="Proteomes" id="UP000299102"/>
    </source>
</evidence>
<name>A0A4C1ZA02_EUMVA</name>
<sequence>MRTRDHDTVSHRRAASPPWRLSNSEVKIRRISTPIEMSRRRPRAVAVPVPATFPRPGLRGDAIQRSMCGVFLNDTCRNSDIKERYGFKEDAVTKKEKLCLGDLMI</sequence>
<keyword evidence="2" id="KW-1185">Reference proteome</keyword>
<dbReference type="Proteomes" id="UP000299102">
    <property type="component" value="Unassembled WGS sequence"/>
</dbReference>
<dbReference type="OrthoDB" id="425681at2759"/>
<evidence type="ECO:0000313" key="1">
    <source>
        <dbReference type="EMBL" id="GBP84530.1"/>
    </source>
</evidence>
<dbReference type="AlphaFoldDB" id="A0A4C1ZA02"/>
<accession>A0A4C1ZA02</accession>
<reference evidence="1 2" key="1">
    <citation type="journal article" date="2019" name="Commun. Biol.">
        <title>The bagworm genome reveals a unique fibroin gene that provides high tensile strength.</title>
        <authorList>
            <person name="Kono N."/>
            <person name="Nakamura H."/>
            <person name="Ohtoshi R."/>
            <person name="Tomita M."/>
            <person name="Numata K."/>
            <person name="Arakawa K."/>
        </authorList>
    </citation>
    <scope>NUCLEOTIDE SEQUENCE [LARGE SCALE GENOMIC DNA]</scope>
</reference>